<dbReference type="Proteomes" id="UP000494206">
    <property type="component" value="Unassembled WGS sequence"/>
</dbReference>
<evidence type="ECO:0000256" key="1">
    <source>
        <dbReference type="SAM" id="SignalP"/>
    </source>
</evidence>
<dbReference type="EMBL" id="CADEPM010000003">
    <property type="protein sequence ID" value="CAB3401247.1"/>
    <property type="molecule type" value="Genomic_DNA"/>
</dbReference>
<accession>A0A8S1EMM3</accession>
<dbReference type="OrthoDB" id="5803199at2759"/>
<evidence type="ECO:0000313" key="2">
    <source>
        <dbReference type="EMBL" id="CAB3401247.1"/>
    </source>
</evidence>
<feature type="signal peptide" evidence="1">
    <location>
        <begin position="1"/>
        <end position="22"/>
    </location>
</feature>
<keyword evidence="3" id="KW-1185">Reference proteome</keyword>
<name>A0A8S1EMM3_9PELO</name>
<dbReference type="AlphaFoldDB" id="A0A8S1EMM3"/>
<keyword evidence="1" id="KW-0732">Signal</keyword>
<proteinExistence type="predicted"/>
<protein>
    <submittedName>
        <fullName evidence="2">Uncharacterized protein</fullName>
    </submittedName>
</protein>
<sequence length="173" mass="19165">MFSKGFSTIGFACLILATSAQIQDNDEKRSGARSFQFEKRGGARGFIPAEYEEKRGGARGFNPVNYDEKRGGARGFIPINVEEKRGGARGFIPINVEEKRGGARGFLSLTNEEKRGGGHEFVPFNTQINEDMSSSGLFGEKRGGARFLHGNTRDEDWVIKPISDFEGYRLGLY</sequence>
<evidence type="ECO:0000313" key="3">
    <source>
        <dbReference type="Proteomes" id="UP000494206"/>
    </source>
</evidence>
<gene>
    <name evidence="2" type="ORF">CBOVIS_LOCUS4020</name>
</gene>
<feature type="chain" id="PRO_5035801840" evidence="1">
    <location>
        <begin position="23"/>
        <end position="173"/>
    </location>
</feature>
<reference evidence="2 3" key="1">
    <citation type="submission" date="2020-04" db="EMBL/GenBank/DDBJ databases">
        <authorList>
            <person name="Laetsch R D."/>
            <person name="Stevens L."/>
            <person name="Kumar S."/>
            <person name="Blaxter L. M."/>
        </authorList>
    </citation>
    <scope>NUCLEOTIDE SEQUENCE [LARGE SCALE GENOMIC DNA]</scope>
</reference>
<organism evidence="2 3">
    <name type="scientific">Caenorhabditis bovis</name>
    <dbReference type="NCBI Taxonomy" id="2654633"/>
    <lineage>
        <taxon>Eukaryota</taxon>
        <taxon>Metazoa</taxon>
        <taxon>Ecdysozoa</taxon>
        <taxon>Nematoda</taxon>
        <taxon>Chromadorea</taxon>
        <taxon>Rhabditida</taxon>
        <taxon>Rhabditina</taxon>
        <taxon>Rhabditomorpha</taxon>
        <taxon>Rhabditoidea</taxon>
        <taxon>Rhabditidae</taxon>
        <taxon>Peloderinae</taxon>
        <taxon>Caenorhabditis</taxon>
    </lineage>
</organism>
<comment type="caution">
    <text evidence="2">The sequence shown here is derived from an EMBL/GenBank/DDBJ whole genome shotgun (WGS) entry which is preliminary data.</text>
</comment>